<dbReference type="InterPro" id="IPR012337">
    <property type="entry name" value="RNaseH-like_sf"/>
</dbReference>
<dbReference type="Gene3D" id="2.170.260.10">
    <property type="entry name" value="paz domain"/>
    <property type="match status" value="1"/>
</dbReference>
<dbReference type="InterPro" id="IPR003165">
    <property type="entry name" value="Piwi"/>
</dbReference>
<dbReference type="PANTHER" id="PTHR22891">
    <property type="entry name" value="EUKARYOTIC TRANSLATION INITIATION FACTOR 2C"/>
    <property type="match status" value="1"/>
</dbReference>
<dbReference type="AlphaFoldDB" id="A0A1C7MFX7"/>
<dbReference type="GO" id="GO:0003723">
    <property type="term" value="F:RNA binding"/>
    <property type="evidence" value="ECO:0007669"/>
    <property type="project" value="InterPro"/>
</dbReference>
<feature type="domain" description="Piwi" evidence="1">
    <location>
        <begin position="484"/>
        <end position="807"/>
    </location>
</feature>
<dbReference type="InterPro" id="IPR014811">
    <property type="entry name" value="ArgoL1"/>
</dbReference>
<keyword evidence="3" id="KW-1185">Reference proteome</keyword>
<dbReference type="OrthoDB" id="10252740at2759"/>
<evidence type="ECO:0000313" key="3">
    <source>
        <dbReference type="Proteomes" id="UP000092993"/>
    </source>
</evidence>
<accession>A0A1C7MFX7</accession>
<dbReference type="Pfam" id="PF08699">
    <property type="entry name" value="ArgoL1"/>
    <property type="match status" value="1"/>
</dbReference>
<dbReference type="SMART" id="SM00950">
    <property type="entry name" value="Piwi"/>
    <property type="match status" value="1"/>
</dbReference>
<comment type="caution">
    <text evidence="2">The sequence shown here is derived from an EMBL/GenBank/DDBJ whole genome shotgun (WGS) entry which is preliminary data.</text>
</comment>
<dbReference type="Pfam" id="PF02170">
    <property type="entry name" value="PAZ"/>
    <property type="match status" value="1"/>
</dbReference>
<gene>
    <name evidence="2" type="primary">Ago1</name>
    <name evidence="2" type="ORF">A0H81_04453</name>
</gene>
<dbReference type="SUPFAM" id="SSF53098">
    <property type="entry name" value="Ribonuclease H-like"/>
    <property type="match status" value="1"/>
</dbReference>
<name>A0A1C7MFX7_GRIFR</name>
<dbReference type="STRING" id="5627.A0A1C7MFX7"/>
<reference evidence="2 3" key="1">
    <citation type="submission" date="2016-03" db="EMBL/GenBank/DDBJ databases">
        <title>Whole genome sequencing of Grifola frondosa 9006-11.</title>
        <authorList>
            <person name="Min B."/>
            <person name="Park H."/>
            <person name="Kim J.-G."/>
            <person name="Cho H."/>
            <person name="Oh Y.-L."/>
            <person name="Kong W.-S."/>
            <person name="Choi I.-G."/>
        </authorList>
    </citation>
    <scope>NUCLEOTIDE SEQUENCE [LARGE SCALE GENOMIC DNA]</scope>
    <source>
        <strain evidence="2 3">9006-11</strain>
    </source>
</reference>
<dbReference type="CDD" id="cd02846">
    <property type="entry name" value="PAZ_argonaute_like"/>
    <property type="match status" value="1"/>
</dbReference>
<dbReference type="Gene3D" id="3.30.420.10">
    <property type="entry name" value="Ribonuclease H-like superfamily/Ribonuclease H"/>
    <property type="match status" value="2"/>
</dbReference>
<dbReference type="Gene3D" id="3.40.50.2300">
    <property type="match status" value="1"/>
</dbReference>
<evidence type="ECO:0000259" key="1">
    <source>
        <dbReference type="PROSITE" id="PS50822"/>
    </source>
</evidence>
<organism evidence="2 3">
    <name type="scientific">Grifola frondosa</name>
    <name type="common">Maitake</name>
    <name type="synonym">Polyporus frondosus</name>
    <dbReference type="NCBI Taxonomy" id="5627"/>
    <lineage>
        <taxon>Eukaryota</taxon>
        <taxon>Fungi</taxon>
        <taxon>Dikarya</taxon>
        <taxon>Basidiomycota</taxon>
        <taxon>Agaricomycotina</taxon>
        <taxon>Agaricomycetes</taxon>
        <taxon>Polyporales</taxon>
        <taxon>Grifolaceae</taxon>
        <taxon>Grifola</taxon>
    </lineage>
</organism>
<dbReference type="Pfam" id="PF16487">
    <property type="entry name" value="ArgoMid"/>
    <property type="match status" value="1"/>
</dbReference>
<dbReference type="Proteomes" id="UP000092993">
    <property type="component" value="Unassembled WGS sequence"/>
</dbReference>
<dbReference type="OMA" id="MNDQYYT"/>
<dbReference type="InterPro" id="IPR032474">
    <property type="entry name" value="Argonaute_N"/>
</dbReference>
<proteinExistence type="predicted"/>
<dbReference type="SUPFAM" id="SSF101690">
    <property type="entry name" value="PAZ domain"/>
    <property type="match status" value="1"/>
</dbReference>
<dbReference type="InterPro" id="IPR036085">
    <property type="entry name" value="PAZ_dom_sf"/>
</dbReference>
<dbReference type="InterPro" id="IPR036397">
    <property type="entry name" value="RNaseH_sf"/>
</dbReference>
<protein>
    <submittedName>
        <fullName evidence="2">Protein argonaute-1</fullName>
    </submittedName>
</protein>
<evidence type="ECO:0000313" key="2">
    <source>
        <dbReference type="EMBL" id="OBZ75793.1"/>
    </source>
</evidence>
<sequence length="867" mass="98100">MEKRNVYTNSFEITRLPGNNFFHHHEIDPEIGHRRRLAFRIIEKMQQDNPAVFNPRALYDGRSNIFAPREIPMSNFDVQFSPRRVYKVNIRSVAEISPQRVQHLISPQGAKDPTALMAVNLLQIIVQQAPNLRHQAPLDSKSFYIQAGSRELGQGLQAWRGYFQYVRSVRPVIGRLLINIDVCNTAIATGRDRYGISRFQKSPQLLRLGREQAEWRNLRAFLKSIEVSISINRGDKPRVKKISDLILQAGHHEFEINGAPTTVQTYYQQRYNRSIKPELFGIRSGKDSVFPAELCTVVPGQAYKKKLPPELQDTLVKFATQRPSDRLQQIKDAVGDSSKQIFDYKNSDFMREAGISVSVNPVEISGHVLMPPTIRYGDSTLNVNRGAWNLIGRRFSSPSRISSWAVIVLDQHANLDLVEQFTRKLVEHMERLGICMAFILLHRYGVAHILHFLVINPDQRIPHFEQGSGQDPAKRPSTWIKAYHLHCDASEESSSIYTQVKQWGNILNMVPTQCLRAGKWSGLNDQYCGNIALKVNAKIGGINSTVQWPGGMGNFLQQTMVVGADVGHPGPGNTVRPSLTGVVASVNADATIYTAFSNIQEPRREIIDKLDDMMFKSLKDYYEFNKKLPSNIVFYRDGVSEGEYDEVGRYEITAVEEAIKKVPDNIKPPGWVPKLTFIVVGKRYTVFFSHSPQRYSLAHIIIYRHHIRFFPMRDHQNELKSGNCPAGFAVDDQITNAAYPDFYLLSHAGIQGSTQPPAHYVVLRNDNNLPMRNLQELSFALCHVYASATRSVSIPAPVYYADVGAPLFIHVPLCIDFKPHQRVCSRAEIHFNPTLNYADELVTTATAVARARSSTSRRGSAVSWKLN</sequence>
<dbReference type="SMART" id="SM01163">
    <property type="entry name" value="DUF1785"/>
    <property type="match status" value="1"/>
</dbReference>
<dbReference type="EMBL" id="LUGG01000004">
    <property type="protein sequence ID" value="OBZ75793.1"/>
    <property type="molecule type" value="Genomic_DNA"/>
</dbReference>
<dbReference type="Pfam" id="PF16486">
    <property type="entry name" value="ArgoN"/>
    <property type="match status" value="1"/>
</dbReference>
<dbReference type="InterPro" id="IPR032473">
    <property type="entry name" value="Argonaute_Mid_dom"/>
</dbReference>
<dbReference type="Pfam" id="PF02171">
    <property type="entry name" value="Piwi"/>
    <property type="match status" value="1"/>
</dbReference>
<dbReference type="PROSITE" id="PS50822">
    <property type="entry name" value="PIWI"/>
    <property type="match status" value="1"/>
</dbReference>
<dbReference type="InterPro" id="IPR003100">
    <property type="entry name" value="PAZ_dom"/>
</dbReference>